<dbReference type="Gene3D" id="3.40.50.2000">
    <property type="entry name" value="Glycogen Phosphorylase B"/>
    <property type="match status" value="1"/>
</dbReference>
<reference evidence="2 3" key="1">
    <citation type="submission" date="2015-09" db="EMBL/GenBank/DDBJ databases">
        <title>Genome sequence of Oxobacter pfennigii DSM 3222.</title>
        <authorList>
            <person name="Poehlein A."/>
            <person name="Bengelsdorf F.R."/>
            <person name="Schiel-Bengelsdorf B."/>
            <person name="Duerre P."/>
            <person name="Daniel R."/>
        </authorList>
    </citation>
    <scope>NUCLEOTIDE SEQUENCE [LARGE SCALE GENOMIC DNA]</scope>
    <source>
        <strain evidence="2 3">DSM 3222</strain>
    </source>
</reference>
<dbReference type="InterPro" id="IPR029044">
    <property type="entry name" value="Nucleotide-diphossugar_trans"/>
</dbReference>
<dbReference type="Pfam" id="PF13692">
    <property type="entry name" value="Glyco_trans_1_4"/>
    <property type="match status" value="1"/>
</dbReference>
<evidence type="ECO:0000313" key="3">
    <source>
        <dbReference type="Proteomes" id="UP000050326"/>
    </source>
</evidence>
<dbReference type="InterPro" id="IPR001173">
    <property type="entry name" value="Glyco_trans_2-like"/>
</dbReference>
<keyword evidence="2" id="KW-0328">Glycosyltransferase</keyword>
<dbReference type="Gene3D" id="3.90.550.10">
    <property type="entry name" value="Spore Coat Polysaccharide Biosynthesis Protein SpsA, Chain A"/>
    <property type="match status" value="1"/>
</dbReference>
<keyword evidence="2" id="KW-0808">Transferase</keyword>
<dbReference type="AlphaFoldDB" id="A0A0P8YVF3"/>
<keyword evidence="3" id="KW-1185">Reference proteome</keyword>
<dbReference type="Proteomes" id="UP000050326">
    <property type="component" value="Unassembled WGS sequence"/>
</dbReference>
<organism evidence="2 3">
    <name type="scientific">Oxobacter pfennigii</name>
    <dbReference type="NCBI Taxonomy" id="36849"/>
    <lineage>
        <taxon>Bacteria</taxon>
        <taxon>Bacillati</taxon>
        <taxon>Bacillota</taxon>
        <taxon>Clostridia</taxon>
        <taxon>Eubacteriales</taxon>
        <taxon>Clostridiaceae</taxon>
        <taxon>Oxobacter</taxon>
    </lineage>
</organism>
<dbReference type="EC" id="2.4.1.212" evidence="2"/>
<dbReference type="CDD" id="cd06433">
    <property type="entry name" value="GT_2_WfgS_like"/>
    <property type="match status" value="1"/>
</dbReference>
<proteinExistence type="predicted"/>
<dbReference type="OrthoDB" id="9785185at2"/>
<dbReference type="Pfam" id="PF00535">
    <property type="entry name" value="Glycos_transf_2"/>
    <property type="match status" value="1"/>
</dbReference>
<feature type="domain" description="Glycosyltransferase 2-like" evidence="1">
    <location>
        <begin position="451"/>
        <end position="574"/>
    </location>
</feature>
<evidence type="ECO:0000259" key="1">
    <source>
        <dbReference type="Pfam" id="PF00535"/>
    </source>
</evidence>
<accession>A0A0P8YVF3</accession>
<dbReference type="PATRIC" id="fig|36849.3.peg.3313"/>
<dbReference type="PANTHER" id="PTHR22916:SF67">
    <property type="entry name" value="COLANIC ACID BIOSYNTHESIS GLYCOSYL TRANSFERASE WCAE-RELATED"/>
    <property type="match status" value="1"/>
</dbReference>
<dbReference type="SUPFAM" id="SSF53756">
    <property type="entry name" value="UDP-Glycosyltransferase/glycogen phosphorylase"/>
    <property type="match status" value="1"/>
</dbReference>
<dbReference type="PANTHER" id="PTHR22916">
    <property type="entry name" value="GLYCOSYLTRANSFERASE"/>
    <property type="match status" value="1"/>
</dbReference>
<gene>
    <name evidence="2" type="primary">hyaD</name>
    <name evidence="2" type="ORF">OXPF_31270</name>
</gene>
<sequence>MKIGYIDHSFHKKTLSSQFFVDILQRNGLTVEYIWDDSWKGGRPIVLDDLIDKYDAFVFHQLSATASKPYYQMPVNITYLPMLDSFGNDQLLHHNRWFWKDYSGVKFLCFSKALHYAALSHGLASKYVKYFPEPFKFAYGPTNGDLKGFFWQRMPDNINWETLKLLISNANFSSIHIHMATDPGFKPFYPSKKDIAKYNITFSDWFDNKDEYYKKILDAQVYFAPRPSEGIGMAFLEAMAMGRCVVSPDYGTMNEYILNGVNGLLYDLKNLKPLNFSDIDKISSMARLSIEKGYEDWKKEEEKIIDFIIQPRDKVYLKYYQNGANYDELALSSTVNSNTIHEKTNITEIDKSFRRLKRYIGNSKMGLIIMPIWDKYKKIKKRHVNAFTFNENERSASKLEFVSDTPIVVSLGSICGRYLQVSVDKNNNCIQGGLRLKGKYKTSYTNKPLVTIITVVFNRKNKIERAIKSVLNQTYDNIEYVIVDGGSTDGTLDVIKNYEDTIDYYVSEPDEGIYNAINKGLALSFGDYIGILNSDDWYTEDAVEFSIKEILNSSADYSGAEEYVINEDGSLIGIYELKHFDEVALFAQNPCNHGTMFISRCAYEVIGHYDESYRIAADFKMQLLLVTNKNLKGCMIKKPIHYYESAGLSSIERENTLKEVALILKEFHTTLTDEQIKSLVEFMHEFKLGDVIIKNLESIIQNDIYTVEQKKYLLDKMRHFGYVTSDILGHFIDDNNNIDIKSKLGNLTIKKILKYVLPYGIVEMYKKSRILR</sequence>
<comment type="caution">
    <text evidence="2">The sequence shown here is derived from an EMBL/GenBank/DDBJ whole genome shotgun (WGS) entry which is preliminary data.</text>
</comment>
<dbReference type="STRING" id="36849.OXPF_31270"/>
<dbReference type="EMBL" id="LKET01000039">
    <property type="protein sequence ID" value="KPU43685.1"/>
    <property type="molecule type" value="Genomic_DNA"/>
</dbReference>
<protein>
    <submittedName>
        <fullName evidence="2">Hyaluronan synthase</fullName>
        <ecNumber evidence="2">2.4.1.212</ecNumber>
    </submittedName>
</protein>
<dbReference type="RefSeq" id="WP_054876111.1">
    <property type="nucleotide sequence ID" value="NZ_LKET01000039.1"/>
</dbReference>
<dbReference type="SUPFAM" id="SSF53448">
    <property type="entry name" value="Nucleotide-diphospho-sugar transferases"/>
    <property type="match status" value="1"/>
</dbReference>
<evidence type="ECO:0000313" key="2">
    <source>
        <dbReference type="EMBL" id="KPU43685.1"/>
    </source>
</evidence>
<name>A0A0P8YVF3_9CLOT</name>
<dbReference type="GO" id="GO:0050501">
    <property type="term" value="F:hyaluronan synthase activity"/>
    <property type="evidence" value="ECO:0007669"/>
    <property type="project" value="UniProtKB-EC"/>
</dbReference>